<feature type="region of interest" description="Disordered" evidence="1">
    <location>
        <begin position="1"/>
        <end position="20"/>
    </location>
</feature>
<reference evidence="4" key="1">
    <citation type="journal article" date="2002" name="Science">
        <title>The draft genome of Ciona intestinalis: insights into chordate and vertebrate origins.</title>
        <authorList>
            <person name="Dehal P."/>
            <person name="Satou Y."/>
            <person name="Campbell R.K."/>
            <person name="Chapman J."/>
            <person name="Degnan B."/>
            <person name="De Tomaso A."/>
            <person name="Davidson B."/>
            <person name="Di Gregorio A."/>
            <person name="Gelpke M."/>
            <person name="Goodstein D.M."/>
            <person name="Harafuji N."/>
            <person name="Hastings K.E."/>
            <person name="Ho I."/>
            <person name="Hotta K."/>
            <person name="Huang W."/>
            <person name="Kawashima T."/>
            <person name="Lemaire P."/>
            <person name="Martinez D."/>
            <person name="Meinertzhagen I.A."/>
            <person name="Necula S."/>
            <person name="Nonaka M."/>
            <person name="Putnam N."/>
            <person name="Rash S."/>
            <person name="Saiga H."/>
            <person name="Satake M."/>
            <person name="Terry A."/>
            <person name="Yamada L."/>
            <person name="Wang H.G."/>
            <person name="Awazu S."/>
            <person name="Azumi K."/>
            <person name="Boore J."/>
            <person name="Branno M."/>
            <person name="Chin-Bow S."/>
            <person name="DeSantis R."/>
            <person name="Doyle S."/>
            <person name="Francino P."/>
            <person name="Keys D.N."/>
            <person name="Haga S."/>
            <person name="Hayashi H."/>
            <person name="Hino K."/>
            <person name="Imai K.S."/>
            <person name="Inaba K."/>
            <person name="Kano S."/>
            <person name="Kobayashi K."/>
            <person name="Kobayashi M."/>
            <person name="Lee B.I."/>
            <person name="Makabe K.W."/>
            <person name="Manohar C."/>
            <person name="Matassi G."/>
            <person name="Medina M."/>
            <person name="Mochizuki Y."/>
            <person name="Mount S."/>
            <person name="Morishita T."/>
            <person name="Miura S."/>
            <person name="Nakayama A."/>
            <person name="Nishizaka S."/>
            <person name="Nomoto H."/>
            <person name="Ohta F."/>
            <person name="Oishi K."/>
            <person name="Rigoutsos I."/>
            <person name="Sano M."/>
            <person name="Sasaki A."/>
            <person name="Sasakura Y."/>
            <person name="Shoguchi E."/>
            <person name="Shin-i T."/>
            <person name="Spagnuolo A."/>
            <person name="Stainier D."/>
            <person name="Suzuki M.M."/>
            <person name="Tassy O."/>
            <person name="Takatori N."/>
            <person name="Tokuoka M."/>
            <person name="Yagi K."/>
            <person name="Yoshizaki F."/>
            <person name="Wada S."/>
            <person name="Zhang C."/>
            <person name="Hyatt P.D."/>
            <person name="Larimer F."/>
            <person name="Detter C."/>
            <person name="Doggett N."/>
            <person name="Glavina T."/>
            <person name="Hawkins T."/>
            <person name="Richardson P."/>
            <person name="Lucas S."/>
            <person name="Kohara Y."/>
            <person name="Levine M."/>
            <person name="Satoh N."/>
            <person name="Rokhsar D.S."/>
        </authorList>
    </citation>
    <scope>NUCLEOTIDE SEQUENCE [LARGE SCALE GENOMIC DNA]</scope>
</reference>
<evidence type="ECO:0000313" key="3">
    <source>
        <dbReference type="Ensembl" id="ENSCINP00000025049.2"/>
    </source>
</evidence>
<gene>
    <name evidence="3" type="primary">LOC100180162</name>
</gene>
<evidence type="ECO:0000256" key="1">
    <source>
        <dbReference type="SAM" id="MobiDB-lite"/>
    </source>
</evidence>
<reference evidence="3" key="2">
    <citation type="submission" date="2025-08" db="UniProtKB">
        <authorList>
            <consortium name="Ensembl"/>
        </authorList>
    </citation>
    <scope>IDENTIFICATION</scope>
</reference>
<evidence type="ECO:0000313" key="4">
    <source>
        <dbReference type="Proteomes" id="UP000008144"/>
    </source>
</evidence>
<organism evidence="3 4">
    <name type="scientific">Ciona intestinalis</name>
    <name type="common">Transparent sea squirt</name>
    <name type="synonym">Ascidia intestinalis</name>
    <dbReference type="NCBI Taxonomy" id="7719"/>
    <lineage>
        <taxon>Eukaryota</taxon>
        <taxon>Metazoa</taxon>
        <taxon>Chordata</taxon>
        <taxon>Tunicata</taxon>
        <taxon>Ascidiacea</taxon>
        <taxon>Phlebobranchia</taxon>
        <taxon>Cionidae</taxon>
        <taxon>Ciona</taxon>
    </lineage>
</organism>
<accession>F6PS12</accession>
<dbReference type="InParanoid" id="F6PS12"/>
<dbReference type="Ensembl" id="ENSCINT00000025295.2">
    <property type="protein sequence ID" value="ENSCINP00000025049.2"/>
    <property type="gene ID" value="ENSCING00000013697.2"/>
</dbReference>
<keyword evidence="2" id="KW-0472">Membrane</keyword>
<protein>
    <submittedName>
        <fullName evidence="3">Probable serine/threonine-protein kinase pats1</fullName>
    </submittedName>
</protein>
<sequence length="267" mass="28846">EVPQTTTTLGGRSDTPHLRSLPLFDTGFGASTLKSKEQYRSVSRETESASDHTYTVIKPGLNNASTATKCTVDSGLYSTTLQSNRAEISHAKHNPDCVPSTLATEATPLIPPGSARIVQQKSFCESHWPKIVAFLALLLVLGGAAVVCVKFLLKPETGPAECAKRNGQCIQWNYDICYGTQSFGICTASGKQESCCVTTDTDRLNEDKWRINDEKCRSLGGNCQQDSNSCSSEYGPLTCGGPNSRKCCLGRYSDFDINCTKLGGYCV</sequence>
<keyword evidence="2" id="KW-1133">Transmembrane helix</keyword>
<keyword evidence="4" id="KW-1185">Reference proteome</keyword>
<evidence type="ECO:0000256" key="2">
    <source>
        <dbReference type="SAM" id="Phobius"/>
    </source>
</evidence>
<dbReference type="HOGENOM" id="CLU_1044004_0_0_1"/>
<reference evidence="3" key="3">
    <citation type="submission" date="2025-09" db="UniProtKB">
        <authorList>
            <consortium name="Ensembl"/>
        </authorList>
    </citation>
    <scope>IDENTIFICATION</scope>
</reference>
<name>F6PS12_CIOIN</name>
<dbReference type="Proteomes" id="UP000008144">
    <property type="component" value="Unassembled WGS sequence"/>
</dbReference>
<proteinExistence type="predicted"/>
<dbReference type="PANTHER" id="PTHR31698">
    <property type="entry name" value="LYSOZYME G FAMILY MEMBER"/>
    <property type="match status" value="1"/>
</dbReference>
<keyword evidence="2" id="KW-0812">Transmembrane</keyword>
<feature type="compositionally biased region" description="Polar residues" evidence="1">
    <location>
        <begin position="1"/>
        <end position="10"/>
    </location>
</feature>
<feature type="transmembrane region" description="Helical" evidence="2">
    <location>
        <begin position="131"/>
        <end position="153"/>
    </location>
</feature>
<dbReference type="AlphaFoldDB" id="F6PS12"/>